<dbReference type="PANTHER" id="PTHR24049:SF22">
    <property type="entry name" value="DROSOPHILA CRUMBS HOMOLOG"/>
    <property type="match status" value="1"/>
</dbReference>
<dbReference type="FunFam" id="2.10.25.10:FF:000095">
    <property type="entry name" value="Notch, isoform B"/>
    <property type="match status" value="1"/>
</dbReference>
<dbReference type="InterPro" id="IPR002035">
    <property type="entry name" value="VWF_A"/>
</dbReference>
<dbReference type="Proteomes" id="UP000085678">
    <property type="component" value="Unplaced"/>
</dbReference>
<reference evidence="12" key="1">
    <citation type="submission" date="2025-08" db="UniProtKB">
        <authorList>
            <consortium name="RefSeq"/>
        </authorList>
    </citation>
    <scope>IDENTIFICATION</scope>
    <source>
        <tissue evidence="12">Gonads</tissue>
    </source>
</reference>
<feature type="compositionally biased region" description="Low complexity" evidence="7">
    <location>
        <begin position="1006"/>
        <end position="1021"/>
    </location>
</feature>
<dbReference type="GO" id="GO:0032991">
    <property type="term" value="C:protein-containing complex"/>
    <property type="evidence" value="ECO:0007669"/>
    <property type="project" value="TreeGrafter"/>
</dbReference>
<organism evidence="11 12">
    <name type="scientific">Lingula anatina</name>
    <name type="common">Brachiopod</name>
    <name type="synonym">Lingula unguis</name>
    <dbReference type="NCBI Taxonomy" id="7574"/>
    <lineage>
        <taxon>Eukaryota</taxon>
        <taxon>Metazoa</taxon>
        <taxon>Spiralia</taxon>
        <taxon>Lophotrochozoa</taxon>
        <taxon>Brachiopoda</taxon>
        <taxon>Linguliformea</taxon>
        <taxon>Lingulata</taxon>
        <taxon>Lingulida</taxon>
        <taxon>Linguloidea</taxon>
        <taxon>Lingulidae</taxon>
        <taxon>Lingula</taxon>
    </lineage>
</organism>
<dbReference type="PROSITE" id="PS50234">
    <property type="entry name" value="VWFA"/>
    <property type="match status" value="1"/>
</dbReference>
<dbReference type="InterPro" id="IPR051022">
    <property type="entry name" value="Notch_Cell-Fate_Det"/>
</dbReference>
<dbReference type="SUPFAM" id="SSF57196">
    <property type="entry name" value="EGF/Laminin"/>
    <property type="match status" value="6"/>
</dbReference>
<dbReference type="InterPro" id="IPR001881">
    <property type="entry name" value="EGF-like_Ca-bd_dom"/>
</dbReference>
<feature type="domain" description="VWFA" evidence="10">
    <location>
        <begin position="233"/>
        <end position="412"/>
    </location>
</feature>
<dbReference type="SMART" id="SM00327">
    <property type="entry name" value="VWA"/>
    <property type="match status" value="1"/>
</dbReference>
<feature type="chain" id="PRO_5015188362" evidence="8">
    <location>
        <begin position="22"/>
        <end position="1511"/>
    </location>
</feature>
<feature type="compositionally biased region" description="Low complexity" evidence="7">
    <location>
        <begin position="874"/>
        <end position="884"/>
    </location>
</feature>
<dbReference type="OrthoDB" id="283575at2759"/>
<feature type="compositionally biased region" description="Low complexity" evidence="7">
    <location>
        <begin position="931"/>
        <end position="947"/>
    </location>
</feature>
<name>A0A2R2MQ29_LINAN</name>
<feature type="disulfide bond" evidence="6">
    <location>
        <begin position="748"/>
        <end position="757"/>
    </location>
</feature>
<evidence type="ECO:0000259" key="9">
    <source>
        <dbReference type="PROSITE" id="PS50026"/>
    </source>
</evidence>
<dbReference type="GO" id="GO:0005509">
    <property type="term" value="F:calcium ion binding"/>
    <property type="evidence" value="ECO:0007669"/>
    <property type="project" value="InterPro"/>
</dbReference>
<keyword evidence="2 8" id="KW-0732">Signal</keyword>
<dbReference type="CDD" id="cd01450">
    <property type="entry name" value="vWFA_subfamily_ECM"/>
    <property type="match status" value="1"/>
</dbReference>
<feature type="compositionally biased region" description="Low complexity" evidence="7">
    <location>
        <begin position="791"/>
        <end position="803"/>
    </location>
</feature>
<dbReference type="PANTHER" id="PTHR24049">
    <property type="entry name" value="CRUMBS FAMILY MEMBER"/>
    <property type="match status" value="1"/>
</dbReference>
<protein>
    <submittedName>
        <fullName evidence="12">Uncharacterized protein LOC106160501</fullName>
    </submittedName>
</protein>
<dbReference type="FunFam" id="2.10.25.10:FF:000012">
    <property type="entry name" value="Delta-like protein"/>
    <property type="match status" value="2"/>
</dbReference>
<evidence type="ECO:0000256" key="2">
    <source>
        <dbReference type="ARBA" id="ARBA00022729"/>
    </source>
</evidence>
<feature type="disulfide bond" evidence="6">
    <location>
        <begin position="589"/>
        <end position="598"/>
    </location>
</feature>
<evidence type="ECO:0000256" key="3">
    <source>
        <dbReference type="ARBA" id="ARBA00022737"/>
    </source>
</evidence>
<feature type="domain" description="EGF-like" evidence="9">
    <location>
        <begin position="642"/>
        <end position="681"/>
    </location>
</feature>
<evidence type="ECO:0000256" key="8">
    <source>
        <dbReference type="SAM" id="SignalP"/>
    </source>
</evidence>
<dbReference type="Gene3D" id="3.40.50.410">
    <property type="entry name" value="von Willebrand factor, type A domain"/>
    <property type="match status" value="1"/>
</dbReference>
<evidence type="ECO:0000313" key="11">
    <source>
        <dbReference type="Proteomes" id="UP000085678"/>
    </source>
</evidence>
<comment type="caution">
    <text evidence="6">Lacks conserved residue(s) required for the propagation of feature annotation.</text>
</comment>
<dbReference type="CDD" id="cd00054">
    <property type="entry name" value="EGF_CA"/>
    <property type="match status" value="6"/>
</dbReference>
<evidence type="ECO:0000256" key="5">
    <source>
        <dbReference type="ARBA" id="ARBA00023180"/>
    </source>
</evidence>
<evidence type="ECO:0000313" key="12">
    <source>
        <dbReference type="RefSeq" id="XP_023932349.1"/>
    </source>
</evidence>
<dbReference type="RefSeq" id="XP_023932349.1">
    <property type="nucleotide sequence ID" value="XM_024076581.1"/>
</dbReference>
<feature type="signal peptide" evidence="8">
    <location>
        <begin position="1"/>
        <end position="21"/>
    </location>
</feature>
<evidence type="ECO:0000256" key="1">
    <source>
        <dbReference type="ARBA" id="ARBA00022536"/>
    </source>
</evidence>
<feature type="disulfide bond" evidence="6">
    <location>
        <begin position="671"/>
        <end position="680"/>
    </location>
</feature>
<dbReference type="SMART" id="SM00179">
    <property type="entry name" value="EGF_CA"/>
    <property type="match status" value="4"/>
</dbReference>
<keyword evidence="3" id="KW-0677">Repeat</keyword>
<evidence type="ECO:0000259" key="10">
    <source>
        <dbReference type="PROSITE" id="PS50234"/>
    </source>
</evidence>
<dbReference type="Pfam" id="PF00092">
    <property type="entry name" value="VWA"/>
    <property type="match status" value="1"/>
</dbReference>
<dbReference type="Pfam" id="PF01391">
    <property type="entry name" value="Collagen"/>
    <property type="match status" value="2"/>
</dbReference>
<dbReference type="GO" id="GO:0005886">
    <property type="term" value="C:plasma membrane"/>
    <property type="evidence" value="ECO:0007669"/>
    <property type="project" value="TreeGrafter"/>
</dbReference>
<dbReference type="InterPro" id="IPR000742">
    <property type="entry name" value="EGF"/>
</dbReference>
<dbReference type="GO" id="GO:0007157">
    <property type="term" value="P:heterophilic cell-cell adhesion via plasma membrane cell adhesion molecules"/>
    <property type="evidence" value="ECO:0007669"/>
    <property type="project" value="TreeGrafter"/>
</dbReference>
<feature type="domain" description="EGF-like" evidence="9">
    <location>
        <begin position="682"/>
        <end position="719"/>
    </location>
</feature>
<dbReference type="SUPFAM" id="SSF53300">
    <property type="entry name" value="vWA-like"/>
    <property type="match status" value="1"/>
</dbReference>
<feature type="domain" description="EGF-like" evidence="9">
    <location>
        <begin position="720"/>
        <end position="758"/>
    </location>
</feature>
<dbReference type="PROSITE" id="PS00022">
    <property type="entry name" value="EGF_1"/>
    <property type="match status" value="6"/>
</dbReference>
<accession>A0A2R2MQ29</accession>
<dbReference type="GO" id="GO:0045197">
    <property type="term" value="P:establishment or maintenance of epithelial cell apical/basal polarity"/>
    <property type="evidence" value="ECO:0007669"/>
    <property type="project" value="TreeGrafter"/>
</dbReference>
<dbReference type="Gene3D" id="2.10.25.10">
    <property type="entry name" value="Laminin"/>
    <property type="match status" value="6"/>
</dbReference>
<feature type="disulfide bond" evidence="6">
    <location>
        <begin position="652"/>
        <end position="669"/>
    </location>
</feature>
<feature type="disulfide bond" evidence="6">
    <location>
        <begin position="631"/>
        <end position="640"/>
    </location>
</feature>
<keyword evidence="4 6" id="KW-1015">Disulfide bond</keyword>
<evidence type="ECO:0000256" key="6">
    <source>
        <dbReference type="PROSITE-ProRule" id="PRU00076"/>
    </source>
</evidence>
<dbReference type="PROSITE" id="PS01186">
    <property type="entry name" value="EGF_2"/>
    <property type="match status" value="5"/>
</dbReference>
<feature type="domain" description="EGF-like" evidence="9">
    <location>
        <begin position="561"/>
        <end position="599"/>
    </location>
</feature>
<feature type="compositionally biased region" description="Low complexity" evidence="7">
    <location>
        <begin position="899"/>
        <end position="923"/>
    </location>
</feature>
<keyword evidence="1 6" id="KW-0245">EGF-like domain</keyword>
<feature type="domain" description="EGF-like" evidence="9">
    <location>
        <begin position="607"/>
        <end position="641"/>
    </location>
</feature>
<dbReference type="PRINTS" id="PR00453">
    <property type="entry name" value="VWFADOMAIN"/>
</dbReference>
<feature type="disulfide bond" evidence="6">
    <location>
        <begin position="570"/>
        <end position="587"/>
    </location>
</feature>
<feature type="domain" description="EGF-like" evidence="9">
    <location>
        <begin position="526"/>
        <end position="560"/>
    </location>
</feature>
<keyword evidence="5" id="KW-0325">Glycoprotein</keyword>
<dbReference type="InterPro" id="IPR008160">
    <property type="entry name" value="Collagen"/>
</dbReference>
<feature type="compositionally biased region" description="Low complexity" evidence="7">
    <location>
        <begin position="968"/>
        <end position="992"/>
    </location>
</feature>
<evidence type="ECO:0000256" key="7">
    <source>
        <dbReference type="SAM" id="MobiDB-lite"/>
    </source>
</evidence>
<gene>
    <name evidence="12" type="primary">LOC106160501</name>
</gene>
<keyword evidence="11" id="KW-1185">Reference proteome</keyword>
<dbReference type="Pfam" id="PF00008">
    <property type="entry name" value="EGF"/>
    <property type="match status" value="4"/>
</dbReference>
<feature type="compositionally biased region" description="Low complexity" evidence="7">
    <location>
        <begin position="826"/>
        <end position="836"/>
    </location>
</feature>
<proteinExistence type="predicted"/>
<dbReference type="GeneID" id="106160501"/>
<dbReference type="SMART" id="SM00181">
    <property type="entry name" value="EGF"/>
    <property type="match status" value="6"/>
</dbReference>
<dbReference type="InterPro" id="IPR036465">
    <property type="entry name" value="vWFA_dom_sf"/>
</dbReference>
<dbReference type="KEGG" id="lak:106160501"/>
<feature type="disulfide bond" evidence="6">
    <location>
        <begin position="729"/>
        <end position="746"/>
    </location>
</feature>
<feature type="region of interest" description="Disordered" evidence="7">
    <location>
        <begin position="779"/>
        <end position="1032"/>
    </location>
</feature>
<dbReference type="InParanoid" id="A0A2R2MQ29"/>
<sequence>MASRKSLLAVVTVLFWTSLVASPLQSFIHHINKRQLGGASLRCGCGDDAAKHRWEPVSDTCPMGCMTFRVNEGSVRSREGRDYLISRNEARSYCAEIGGRLVDNLIYSLQDTPRCWSDLEHWIQGAGYVDPFPRFTQPITFWTGGVVEQVLNGGQRIRVKWNGGPVDVLDLPKISVGTPKKGDSLVLRYSGSNRAVSATDHRLAFQFTNNGNDLHFPLCSRNCSVDICDDPTDVMFILDASSSVLDENFEKMKAFVKEVIHGWEIGTVRAGMITYALPASTKLEFDLKTYLNKQDLLAAVDEVFYTSCPPEAEACTATGNALRLMRQTMTQNRAGIRNDAPKIAIILTDGNTNIGLNSTEEAIRAKAEGIAIYAVGIGPDIDYEELVRISAFEPKRVAQTTFGLLPTLIKSVSKRACRGDCVPVPSTTCSKCMLRYNCEANKYSIPLQCPDDSSINVLGFCNAGDLTCLDHNQRHNPLLVFARTQCDGKSECKLDVIQDCLSPSPPPPLRVNYMCCESTISLCPCPCSPNPCNNGGQCTPLTERSYKCACRPGFTGLNCETPLFCADSPCLNGGTCQARDDGWGYYCDCPVGYYGFKCQHARTCTCACAPNPCQNGGECSVGERGGPSCKCRPGFTGALCQTSLICRGSNPCQNGGSCVVRDDGFGYWCECPFGYYGYACQHKQACLPNPCVNGGTCMSLSTGGYTCSCYPWFTGENCEKSQICDPNPCINGGRCVSSHNGHNFYCDCEFPFFGEVCQLSFQDYITTLMLTSPIVIGATGPPGPAGPTGPTGPSGSDGEPGPSGQTGSTGRTGARGETGQDGDDGPVGPTGPTGDRGPIGETGPAGPQGLRGDRGSTGVSGETGSAGRDGEPGRPGSTGSTGPQGPAGGAGPQGPTGPAGPRGQQGEMGETGAPGPAGATGEAGPKGDSGAPGEPGRTGAPGPTGAQGVSGASGSPGKDGNQGPTGSAGPQGPRGPTGTAGATGAPGEQGAQGRPGMTGARGETGPRGAVGPPGPAGSAGPSGKGKQEREVQREIVDNQGQQASLVYQANPDAQETLAQQDLGAKLAVLESVEERVQQGQQVPVGLRVIVDRLVQEALDPQGPRDHKDLLAALVLQALMERTVVLDKLVQKVLMVHQAPQVQGDLPVHRVLLEIEAYPVPEGQLDLQALRVPEVQRAHKVVLARLDHKEHKVRQERMAAQGQQVPGVKPEHQELPDQLALQVHKVPVVHKEDRVQPALVDLLDREAWTEHLVLLVPQVALELGDRPVTVVQTGNLVKMGLQVLLDKQVPLVNQELPGKQVDLVPEVLRVLLDHKALLAQLVHKERLVLLVLQAVPALGVRTEVTARKVIAVHPGPLDPLEREAKLALPAFLVRVEKMELPVPKGKTVKMDNQAPVARQDPRGPVGNLDLEERLVNLEVLDRPVLLVSRELMVKMDHQALQVLQAPEVRQEKREVRVVQVHKGLRDRQGHREIQEWLTVAFQRCIAQYLATADIHHVSFFSRFNLLLFGPVD</sequence>
<evidence type="ECO:0000256" key="4">
    <source>
        <dbReference type="ARBA" id="ARBA00023157"/>
    </source>
</evidence>
<dbReference type="PROSITE" id="PS50026">
    <property type="entry name" value="EGF_3"/>
    <property type="match status" value="6"/>
</dbReference>
<feature type="disulfide bond" evidence="6">
    <location>
        <begin position="709"/>
        <end position="718"/>
    </location>
</feature>
<feature type="compositionally biased region" description="Gly residues" evidence="7">
    <location>
        <begin position="885"/>
        <end position="894"/>
    </location>
</feature>
<feature type="disulfide bond" evidence="6">
    <location>
        <begin position="550"/>
        <end position="559"/>
    </location>
</feature>